<evidence type="ECO:0000313" key="2">
    <source>
        <dbReference type="EMBL" id="KIN99303.1"/>
    </source>
</evidence>
<gene>
    <name evidence="2" type="ORF">M404DRAFT_30542</name>
</gene>
<protein>
    <submittedName>
        <fullName evidence="2">Uncharacterized protein</fullName>
    </submittedName>
</protein>
<keyword evidence="3" id="KW-1185">Reference proteome</keyword>
<dbReference type="Proteomes" id="UP000054217">
    <property type="component" value="Unassembled WGS sequence"/>
</dbReference>
<organism evidence="2 3">
    <name type="scientific">Pisolithus tinctorius Marx 270</name>
    <dbReference type="NCBI Taxonomy" id="870435"/>
    <lineage>
        <taxon>Eukaryota</taxon>
        <taxon>Fungi</taxon>
        <taxon>Dikarya</taxon>
        <taxon>Basidiomycota</taxon>
        <taxon>Agaricomycotina</taxon>
        <taxon>Agaricomycetes</taxon>
        <taxon>Agaricomycetidae</taxon>
        <taxon>Boletales</taxon>
        <taxon>Sclerodermatineae</taxon>
        <taxon>Pisolithaceae</taxon>
        <taxon>Pisolithus</taxon>
    </lineage>
</organism>
<reference evidence="2 3" key="1">
    <citation type="submission" date="2014-04" db="EMBL/GenBank/DDBJ databases">
        <authorList>
            <consortium name="DOE Joint Genome Institute"/>
            <person name="Kuo A."/>
            <person name="Kohler A."/>
            <person name="Costa M.D."/>
            <person name="Nagy L.G."/>
            <person name="Floudas D."/>
            <person name="Copeland A."/>
            <person name="Barry K.W."/>
            <person name="Cichocki N."/>
            <person name="Veneault-Fourrey C."/>
            <person name="LaButti K."/>
            <person name="Lindquist E.A."/>
            <person name="Lipzen A."/>
            <person name="Lundell T."/>
            <person name="Morin E."/>
            <person name="Murat C."/>
            <person name="Sun H."/>
            <person name="Tunlid A."/>
            <person name="Henrissat B."/>
            <person name="Grigoriev I.V."/>
            <person name="Hibbett D.S."/>
            <person name="Martin F."/>
            <person name="Nordberg H.P."/>
            <person name="Cantor M.N."/>
            <person name="Hua S.X."/>
        </authorList>
    </citation>
    <scope>NUCLEOTIDE SEQUENCE [LARGE SCALE GENOMIC DNA]</scope>
    <source>
        <strain evidence="2 3">Marx 270</strain>
    </source>
</reference>
<proteinExistence type="predicted"/>
<dbReference type="AlphaFoldDB" id="A0A0C3NVR5"/>
<dbReference type="HOGENOM" id="CLU_571222_0_0_1"/>
<reference evidence="3" key="2">
    <citation type="submission" date="2015-01" db="EMBL/GenBank/DDBJ databases">
        <title>Evolutionary Origins and Diversification of the Mycorrhizal Mutualists.</title>
        <authorList>
            <consortium name="DOE Joint Genome Institute"/>
            <consortium name="Mycorrhizal Genomics Consortium"/>
            <person name="Kohler A."/>
            <person name="Kuo A."/>
            <person name="Nagy L.G."/>
            <person name="Floudas D."/>
            <person name="Copeland A."/>
            <person name="Barry K.W."/>
            <person name="Cichocki N."/>
            <person name="Veneault-Fourrey C."/>
            <person name="LaButti K."/>
            <person name="Lindquist E.A."/>
            <person name="Lipzen A."/>
            <person name="Lundell T."/>
            <person name="Morin E."/>
            <person name="Murat C."/>
            <person name="Riley R."/>
            <person name="Ohm R."/>
            <person name="Sun H."/>
            <person name="Tunlid A."/>
            <person name="Henrissat B."/>
            <person name="Grigoriev I.V."/>
            <person name="Hibbett D.S."/>
            <person name="Martin F."/>
        </authorList>
    </citation>
    <scope>NUCLEOTIDE SEQUENCE [LARGE SCALE GENOMIC DNA]</scope>
    <source>
        <strain evidence="3">Marx 270</strain>
    </source>
</reference>
<evidence type="ECO:0000313" key="3">
    <source>
        <dbReference type="Proteomes" id="UP000054217"/>
    </source>
</evidence>
<evidence type="ECO:0000256" key="1">
    <source>
        <dbReference type="SAM" id="MobiDB-lite"/>
    </source>
</evidence>
<dbReference type="InParanoid" id="A0A0C3NVR5"/>
<accession>A0A0C3NVR5</accession>
<dbReference type="OrthoDB" id="2673806at2759"/>
<sequence length="478" mass="52456">MAMTSSNLKQRSASVHHQRKCHPTTVQVWWPTFILTFSNDFPVFQVGYLQRTAWAEMPSDNVAENGALPIAPTSVPGYQDMAWGSPHAQANYPVSTPYADEDERLSIVKDQPVQLLHHTAPVPITQAQVSFQCYHRDAPLVNAVTPHYNGGAQGRASDDTINPSVTLSSPDISIVLPRAVGHPLEYPQDDENVSKFGEPPLAHHATTEPTMGPTSTALFAPLSNVSWPSSVVPPLQGPYPSDYLDGGNIPTPVEWAASPAWFTRQPYLHPNQQIEIAPIPRSQSNSNAQVVKLHAPVSIPLFPNSPLLSPSEFCMHDRPSGVGGNILPIPTEPPVADYLPSGIMVDRAKAGQASGRTRAHHRVEREGSPCISEPTSTRRAGHSAKIQFRSQIKSSIVHPLADRNACTCCGWKNEDGRLCGAPVTYNNCAEHFATIHEIKNIAAKVEVLCRWCALSTEKKVIRKNILRHLREAHLHYPR</sequence>
<feature type="region of interest" description="Disordered" evidence="1">
    <location>
        <begin position="353"/>
        <end position="377"/>
    </location>
</feature>
<dbReference type="EMBL" id="KN832006">
    <property type="protein sequence ID" value="KIN99303.1"/>
    <property type="molecule type" value="Genomic_DNA"/>
</dbReference>
<name>A0A0C3NVR5_PISTI</name>